<organism evidence="4 5">
    <name type="scientific">Vulcaniibacterium thermophilum</name>
    <dbReference type="NCBI Taxonomy" id="1169913"/>
    <lineage>
        <taxon>Bacteria</taxon>
        <taxon>Pseudomonadati</taxon>
        <taxon>Pseudomonadota</taxon>
        <taxon>Gammaproteobacteria</taxon>
        <taxon>Lysobacterales</taxon>
        <taxon>Lysobacteraceae</taxon>
        <taxon>Vulcaniibacterium</taxon>
    </lineage>
</organism>
<dbReference type="InterPro" id="IPR011059">
    <property type="entry name" value="Metal-dep_hydrolase_composite"/>
</dbReference>
<protein>
    <submittedName>
        <fullName evidence="4">Amidohydrolase</fullName>
    </submittedName>
</protein>
<sequence length="443" mass="46265">MNRLARLASAIALACAAFAAPAQQPAARPGQDLLIRNATVHTATAQGTLQGADVWIDDGRIRAVGKGLAAPAGTPEFDAQGRPLTPALFGGVTAIGIEEVPSESPTSDETLALGAATKEMTVRPEFDVTLAYNPDSVLVPVARVAGLGWTVLGAGTAPGGSIVAGQGGVVRFDGSADPVGARVLFVRLGGDASPLTGNSRAGQWMLLDQLLDEVRGRIPPDSAHALLTPAGRRALAKYFGGGGRVLVEVHRAADIRQLLRWSQRNGVRVAIIGGAEAWKLAPQLAAAKVPVFVDPLVNLPNDFDQINATLENAARLRAAGVPVSFSQAGDGSHNARKIRQLAGNAVANGLPWEDALAGLTRVPAEALRVSGELGTIAPGKRADLALWSGDPLDVANVALQVWLDGRALPMRSRQTELRDRYLRAQRPPEQGGLPRAYPAQDAR</sequence>
<name>A0A919DE19_9GAMM</name>
<dbReference type="Gene3D" id="2.30.40.10">
    <property type="entry name" value="Urease, subunit C, domain 1"/>
    <property type="match status" value="1"/>
</dbReference>
<keyword evidence="2" id="KW-0732">Signal</keyword>
<dbReference type="InterPro" id="IPR051781">
    <property type="entry name" value="Metallo-dep_Hydrolase"/>
</dbReference>
<feature type="region of interest" description="Disordered" evidence="1">
    <location>
        <begin position="420"/>
        <end position="443"/>
    </location>
</feature>
<proteinExistence type="predicted"/>
<evidence type="ECO:0000256" key="1">
    <source>
        <dbReference type="SAM" id="MobiDB-lite"/>
    </source>
</evidence>
<dbReference type="Pfam" id="PF01979">
    <property type="entry name" value="Amidohydro_1"/>
    <property type="match status" value="1"/>
</dbReference>
<dbReference type="SUPFAM" id="SSF51556">
    <property type="entry name" value="Metallo-dependent hydrolases"/>
    <property type="match status" value="1"/>
</dbReference>
<comment type="caution">
    <text evidence="4">The sequence shown here is derived from an EMBL/GenBank/DDBJ whole genome shotgun (WGS) entry which is preliminary data.</text>
</comment>
<dbReference type="InterPro" id="IPR032466">
    <property type="entry name" value="Metal_Hydrolase"/>
</dbReference>
<dbReference type="InterPro" id="IPR006680">
    <property type="entry name" value="Amidohydro-rel"/>
</dbReference>
<reference evidence="4" key="1">
    <citation type="journal article" date="2014" name="Int. J. Syst. Evol. Microbiol.">
        <title>Complete genome sequence of Corynebacterium casei LMG S-19264T (=DSM 44701T), isolated from a smear-ripened cheese.</title>
        <authorList>
            <consortium name="US DOE Joint Genome Institute (JGI-PGF)"/>
            <person name="Walter F."/>
            <person name="Albersmeier A."/>
            <person name="Kalinowski J."/>
            <person name="Ruckert C."/>
        </authorList>
    </citation>
    <scope>NUCLEOTIDE SEQUENCE</scope>
    <source>
        <strain evidence="4">KCTC 32020</strain>
    </source>
</reference>
<dbReference type="PANTHER" id="PTHR43135:SF3">
    <property type="entry name" value="ALPHA-D-RIBOSE 1-METHYLPHOSPHONATE 5-TRIPHOSPHATE DIPHOSPHATASE"/>
    <property type="match status" value="1"/>
</dbReference>
<dbReference type="EMBL" id="BNCF01000009">
    <property type="protein sequence ID" value="GHE36493.1"/>
    <property type="molecule type" value="Genomic_DNA"/>
</dbReference>
<dbReference type="AlphaFoldDB" id="A0A919DE19"/>
<gene>
    <name evidence="4" type="ORF">GCM10007167_18390</name>
</gene>
<evidence type="ECO:0000313" key="5">
    <source>
        <dbReference type="Proteomes" id="UP000636453"/>
    </source>
</evidence>
<dbReference type="SUPFAM" id="SSF51338">
    <property type="entry name" value="Composite domain of metallo-dependent hydrolases"/>
    <property type="match status" value="1"/>
</dbReference>
<dbReference type="Gene3D" id="3.20.20.140">
    <property type="entry name" value="Metal-dependent hydrolases"/>
    <property type="match status" value="1"/>
</dbReference>
<evidence type="ECO:0000256" key="2">
    <source>
        <dbReference type="SAM" id="SignalP"/>
    </source>
</evidence>
<dbReference type="RefSeq" id="WP_146472374.1">
    <property type="nucleotide sequence ID" value="NZ_BNCF01000009.1"/>
</dbReference>
<reference evidence="4" key="2">
    <citation type="submission" date="2020-09" db="EMBL/GenBank/DDBJ databases">
        <authorList>
            <person name="Sun Q."/>
            <person name="Kim S."/>
        </authorList>
    </citation>
    <scope>NUCLEOTIDE SEQUENCE</scope>
    <source>
        <strain evidence="4">KCTC 32020</strain>
    </source>
</reference>
<dbReference type="Proteomes" id="UP000636453">
    <property type="component" value="Unassembled WGS sequence"/>
</dbReference>
<dbReference type="GO" id="GO:0016810">
    <property type="term" value="F:hydrolase activity, acting on carbon-nitrogen (but not peptide) bonds"/>
    <property type="evidence" value="ECO:0007669"/>
    <property type="project" value="InterPro"/>
</dbReference>
<feature type="domain" description="Amidohydrolase-related" evidence="3">
    <location>
        <begin position="298"/>
        <end position="391"/>
    </location>
</feature>
<keyword evidence="5" id="KW-1185">Reference proteome</keyword>
<dbReference type="OrthoDB" id="9802793at2"/>
<feature type="signal peptide" evidence="2">
    <location>
        <begin position="1"/>
        <end position="19"/>
    </location>
</feature>
<evidence type="ECO:0000313" key="4">
    <source>
        <dbReference type="EMBL" id="GHE36493.1"/>
    </source>
</evidence>
<feature type="chain" id="PRO_5037686960" evidence="2">
    <location>
        <begin position="20"/>
        <end position="443"/>
    </location>
</feature>
<accession>A0A919DE19</accession>
<dbReference type="PANTHER" id="PTHR43135">
    <property type="entry name" value="ALPHA-D-RIBOSE 1-METHYLPHOSPHONATE 5-TRIPHOSPHATE DIPHOSPHATASE"/>
    <property type="match status" value="1"/>
</dbReference>
<evidence type="ECO:0000259" key="3">
    <source>
        <dbReference type="Pfam" id="PF01979"/>
    </source>
</evidence>